<proteinExistence type="inferred from homology"/>
<reference evidence="4 5" key="1">
    <citation type="submission" date="2020-09" db="EMBL/GenBank/DDBJ databases">
        <title>De no assembly of potato wild relative species, Solanum commersonii.</title>
        <authorList>
            <person name="Cho K."/>
        </authorList>
    </citation>
    <scope>NUCLEOTIDE SEQUENCE [LARGE SCALE GENOMIC DNA]</scope>
    <source>
        <strain evidence="4">LZ3.2</strain>
        <tissue evidence="4">Leaf</tissue>
    </source>
</reference>
<dbReference type="GO" id="GO:0016298">
    <property type="term" value="F:lipase activity"/>
    <property type="evidence" value="ECO:0007669"/>
    <property type="project" value="TreeGrafter"/>
</dbReference>
<dbReference type="Gene3D" id="3.40.50.1110">
    <property type="entry name" value="SGNH hydrolase"/>
    <property type="match status" value="1"/>
</dbReference>
<evidence type="ECO:0000313" key="4">
    <source>
        <dbReference type="EMBL" id="KAG5576001.1"/>
    </source>
</evidence>
<dbReference type="InterPro" id="IPR036514">
    <property type="entry name" value="SGNH_hydro_sf"/>
</dbReference>
<gene>
    <name evidence="4" type="ORF">H5410_056135</name>
</gene>
<protein>
    <recommendedName>
        <fullName evidence="6">Zinc finger protein</fullName>
    </recommendedName>
</protein>
<dbReference type="AlphaFoldDB" id="A0A9J5WJF6"/>
<dbReference type="InterPro" id="IPR035669">
    <property type="entry name" value="SGNH_plant_lipase-like"/>
</dbReference>
<dbReference type="PANTHER" id="PTHR45966">
    <property type="entry name" value="GDSL-LIKE LIPASE/ACYLHYDROLASE"/>
    <property type="match status" value="1"/>
</dbReference>
<keyword evidence="2 3" id="KW-0732">Signal</keyword>
<dbReference type="OrthoDB" id="1299841at2759"/>
<organism evidence="4 5">
    <name type="scientific">Solanum commersonii</name>
    <name type="common">Commerson's wild potato</name>
    <name type="synonym">Commerson's nightshade</name>
    <dbReference type="NCBI Taxonomy" id="4109"/>
    <lineage>
        <taxon>Eukaryota</taxon>
        <taxon>Viridiplantae</taxon>
        <taxon>Streptophyta</taxon>
        <taxon>Embryophyta</taxon>
        <taxon>Tracheophyta</taxon>
        <taxon>Spermatophyta</taxon>
        <taxon>Magnoliopsida</taxon>
        <taxon>eudicotyledons</taxon>
        <taxon>Gunneridae</taxon>
        <taxon>Pentapetalae</taxon>
        <taxon>asterids</taxon>
        <taxon>lamiids</taxon>
        <taxon>Solanales</taxon>
        <taxon>Solanaceae</taxon>
        <taxon>Solanoideae</taxon>
        <taxon>Solaneae</taxon>
        <taxon>Solanum</taxon>
    </lineage>
</organism>
<keyword evidence="5" id="KW-1185">Reference proteome</keyword>
<comment type="caution">
    <text evidence="4">The sequence shown here is derived from an EMBL/GenBank/DDBJ whole genome shotgun (WGS) entry which is preliminary data.</text>
</comment>
<evidence type="ECO:0000256" key="3">
    <source>
        <dbReference type="SAM" id="SignalP"/>
    </source>
</evidence>
<dbReference type="EMBL" id="JACXVP010000011">
    <property type="protein sequence ID" value="KAG5576001.1"/>
    <property type="molecule type" value="Genomic_DNA"/>
</dbReference>
<dbReference type="InterPro" id="IPR044552">
    <property type="entry name" value="GLIP1-5/GLL25"/>
</dbReference>
<sequence length="373" mass="42164">MAINSNLFHGFICILVAIILIGCVECNRKLVDTASLFMFGDSILDPGNNNYINTTSDYQSNWWPYGESFFKYPTGRPSDGRLISDFIAEYANLPLIPSYFQIDKEGFIDGVNFASSLSGSLVETNRGHVINLKTQLKYFKKVTKLLNNKVGDKQSKKLISNAVYMFSTGTVDYGEAFRSSPDLIHFPYPKQQFVEMVLSNFTSVLKEIYKKGGRKFAIFTLIPLGCFPGARAFTFQQNKSGECINELNEILKMHSLALPKTMKKLQDELAGFKYTLFDLYEVIDQRINHPLKFGFEVSKKACCGTGPFRGINSCGGKRQVKEYQLCKNPKDYVFFDASHPSQSTYQQSAKLLWHGDPHVTKPHGLKSFFEFSG</sequence>
<feature type="chain" id="PRO_5039921707" description="Zinc finger protein" evidence="3">
    <location>
        <begin position="27"/>
        <end position="373"/>
    </location>
</feature>
<dbReference type="Pfam" id="PF00657">
    <property type="entry name" value="Lipase_GDSL"/>
    <property type="match status" value="1"/>
</dbReference>
<evidence type="ECO:0000313" key="5">
    <source>
        <dbReference type="Proteomes" id="UP000824120"/>
    </source>
</evidence>
<evidence type="ECO:0000256" key="1">
    <source>
        <dbReference type="ARBA" id="ARBA00008668"/>
    </source>
</evidence>
<comment type="similarity">
    <text evidence="1">Belongs to the 'GDSL' lipolytic enzyme family.</text>
</comment>
<dbReference type="PANTHER" id="PTHR45966:SF32">
    <property type="entry name" value="GDSL ESTERASE_LIPASE 2-LIKE"/>
    <property type="match status" value="1"/>
</dbReference>
<feature type="signal peptide" evidence="3">
    <location>
        <begin position="1"/>
        <end position="26"/>
    </location>
</feature>
<name>A0A9J5WJF6_SOLCO</name>
<dbReference type="InterPro" id="IPR001087">
    <property type="entry name" value="GDSL"/>
</dbReference>
<accession>A0A9J5WJF6</accession>
<evidence type="ECO:0000256" key="2">
    <source>
        <dbReference type="ARBA" id="ARBA00022729"/>
    </source>
</evidence>
<evidence type="ECO:0008006" key="6">
    <source>
        <dbReference type="Google" id="ProtNLM"/>
    </source>
</evidence>
<dbReference type="Proteomes" id="UP000824120">
    <property type="component" value="Chromosome 11"/>
</dbReference>
<dbReference type="CDD" id="cd01837">
    <property type="entry name" value="SGNH_plant_lipase_like"/>
    <property type="match status" value="1"/>
</dbReference>